<evidence type="ECO:0000256" key="2">
    <source>
        <dbReference type="ARBA" id="ARBA00022679"/>
    </source>
</evidence>
<keyword evidence="5" id="KW-0067">ATP-binding</keyword>
<keyword evidence="4" id="KW-0418">Kinase</keyword>
<dbReference type="PANTHER" id="PTHR14456:SF2">
    <property type="entry name" value="INOSITOL-PENTAKISPHOSPHATE 2-KINASE"/>
    <property type="match status" value="1"/>
</dbReference>
<evidence type="ECO:0000313" key="7">
    <source>
        <dbReference type="EMBL" id="KAG5538484.1"/>
    </source>
</evidence>
<comment type="caution">
    <text evidence="7">The sequence shown here is derived from an EMBL/GenBank/DDBJ whole genome shotgun (WGS) entry which is preliminary data.</text>
</comment>
<dbReference type="GO" id="GO:0032958">
    <property type="term" value="P:inositol phosphate biosynthetic process"/>
    <property type="evidence" value="ECO:0007669"/>
    <property type="project" value="TreeGrafter"/>
</dbReference>
<dbReference type="AlphaFoldDB" id="A0AAV6JFX6"/>
<keyword evidence="8" id="KW-1185">Reference proteome</keyword>
<organism evidence="7 8">
    <name type="scientific">Rhododendron griersonianum</name>
    <dbReference type="NCBI Taxonomy" id="479676"/>
    <lineage>
        <taxon>Eukaryota</taxon>
        <taxon>Viridiplantae</taxon>
        <taxon>Streptophyta</taxon>
        <taxon>Embryophyta</taxon>
        <taxon>Tracheophyta</taxon>
        <taxon>Spermatophyta</taxon>
        <taxon>Magnoliopsida</taxon>
        <taxon>eudicotyledons</taxon>
        <taxon>Gunneridae</taxon>
        <taxon>Pentapetalae</taxon>
        <taxon>asterids</taxon>
        <taxon>Ericales</taxon>
        <taxon>Ericaceae</taxon>
        <taxon>Ericoideae</taxon>
        <taxon>Rhodoreae</taxon>
        <taxon>Rhododendron</taxon>
    </lineage>
</organism>
<dbReference type="InterPro" id="IPR009286">
    <property type="entry name" value="Ins_P5_2-kin"/>
</dbReference>
<dbReference type="EC" id="2.7.1.158" evidence="1"/>
<keyword evidence="3" id="KW-0547">Nucleotide-binding</keyword>
<protein>
    <recommendedName>
        <fullName evidence="1">inositol-pentakisphosphate 2-kinase</fullName>
        <ecNumber evidence="1">2.7.1.158</ecNumber>
    </recommendedName>
    <alternativeName>
        <fullName evidence="6">Ins(1,3,4,5,6)P5 2-kinase</fullName>
    </alternativeName>
</protein>
<dbReference type="Proteomes" id="UP000823749">
    <property type="component" value="Chromosome 7"/>
</dbReference>
<dbReference type="GO" id="GO:0005634">
    <property type="term" value="C:nucleus"/>
    <property type="evidence" value="ECO:0007669"/>
    <property type="project" value="TreeGrafter"/>
</dbReference>
<dbReference type="Gene3D" id="3.30.200.110">
    <property type="entry name" value="Inositol-pentakisphosphate 2-kinase, N-lobe"/>
    <property type="match status" value="2"/>
</dbReference>
<name>A0AAV6JFX6_9ERIC</name>
<accession>A0AAV6JFX6</accession>
<reference evidence="7" key="1">
    <citation type="submission" date="2020-08" db="EMBL/GenBank/DDBJ databases">
        <title>Plant Genome Project.</title>
        <authorList>
            <person name="Zhang R.-G."/>
        </authorList>
    </citation>
    <scope>NUCLEOTIDE SEQUENCE</scope>
    <source>
        <strain evidence="7">WSP0</strain>
        <tissue evidence="7">Leaf</tissue>
    </source>
</reference>
<evidence type="ECO:0000313" key="8">
    <source>
        <dbReference type="Proteomes" id="UP000823749"/>
    </source>
</evidence>
<dbReference type="InterPro" id="IPR043001">
    <property type="entry name" value="IP5_2-K_N_lobe"/>
</dbReference>
<dbReference type="GO" id="GO:0005524">
    <property type="term" value="F:ATP binding"/>
    <property type="evidence" value="ECO:0007669"/>
    <property type="project" value="UniProtKB-KW"/>
</dbReference>
<evidence type="ECO:0000256" key="1">
    <source>
        <dbReference type="ARBA" id="ARBA00012023"/>
    </source>
</evidence>
<evidence type="ECO:0000256" key="3">
    <source>
        <dbReference type="ARBA" id="ARBA00022741"/>
    </source>
</evidence>
<dbReference type="GO" id="GO:0035299">
    <property type="term" value="F:inositol-1,3,4,5,6-pentakisphosphate 2-kinase activity"/>
    <property type="evidence" value="ECO:0007669"/>
    <property type="project" value="UniProtKB-EC"/>
</dbReference>
<proteinExistence type="predicted"/>
<evidence type="ECO:0000256" key="6">
    <source>
        <dbReference type="ARBA" id="ARBA00029574"/>
    </source>
</evidence>
<keyword evidence="2" id="KW-0808">Transferase</keyword>
<sequence>MCSPFPDGAGPRQTFGRDQGRFGSFEMKWALDHNCIDSESLRWMEVVLELKDADDWIYRGEGAANLVLAYSGIGTDPLLRLCVSLCFTLMMILLERYYAYKRLLGLNLPNLIHALFPCSTAKWNGITCIIDSESLQWMEVVLELKDADDWIYRGEGAANLVLAYSGSSPTFVCSFMLHSYDDFVESLHVIFHFSSDFPAVNFIPYLPWKFPETEMLLDYLSSYQQ</sequence>
<evidence type="ECO:0000256" key="5">
    <source>
        <dbReference type="ARBA" id="ARBA00022840"/>
    </source>
</evidence>
<dbReference type="PANTHER" id="PTHR14456">
    <property type="entry name" value="INOSITOL POLYPHOSPHATE KINASE 1"/>
    <property type="match status" value="1"/>
</dbReference>
<gene>
    <name evidence="7" type="ORF">RHGRI_019158</name>
</gene>
<evidence type="ECO:0000256" key="4">
    <source>
        <dbReference type="ARBA" id="ARBA00022777"/>
    </source>
</evidence>
<dbReference type="EMBL" id="JACTNZ010000007">
    <property type="protein sequence ID" value="KAG5538484.1"/>
    <property type="molecule type" value="Genomic_DNA"/>
</dbReference>